<dbReference type="GO" id="GO:0016020">
    <property type="term" value="C:membrane"/>
    <property type="evidence" value="ECO:0007669"/>
    <property type="project" value="TreeGrafter"/>
</dbReference>
<dbReference type="GO" id="GO:0060090">
    <property type="term" value="F:molecular adaptor activity"/>
    <property type="evidence" value="ECO:0007669"/>
    <property type="project" value="TreeGrafter"/>
</dbReference>
<dbReference type="Proteomes" id="UP000594263">
    <property type="component" value="Unplaced"/>
</dbReference>
<accession>A0A7N0ZVW1</accession>
<dbReference type="InterPro" id="IPR047150">
    <property type="entry name" value="SGT"/>
</dbReference>
<dbReference type="Pfam" id="PF13432">
    <property type="entry name" value="TPR_16"/>
    <property type="match status" value="1"/>
</dbReference>
<keyword evidence="2 3" id="KW-0802">TPR repeat</keyword>
<dbReference type="SMART" id="SM00028">
    <property type="entry name" value="TPR"/>
    <property type="match status" value="3"/>
</dbReference>
<keyword evidence="6" id="KW-1185">Reference proteome</keyword>
<dbReference type="SUPFAM" id="SSF48452">
    <property type="entry name" value="TPR-like"/>
    <property type="match status" value="1"/>
</dbReference>
<keyword evidence="4" id="KW-1133">Transmembrane helix</keyword>
<dbReference type="AlphaFoldDB" id="A0A7N0ZVW1"/>
<dbReference type="PANTHER" id="PTHR45831:SF2">
    <property type="entry name" value="LD24721P"/>
    <property type="match status" value="1"/>
</dbReference>
<proteinExistence type="predicted"/>
<sequence>MATSTCCVNFATAAAKMTKSPAPATTTIWSSHQELFASTLFDYSQSFHLRTPQFKLLALGNQPHLQRIIPSMTPSAQRTRLELGKNKVGTWGGMRHRKNMLHAGNEQRMSSELLTFDEASNMNWLLLSSSCGATTLMTCVQAAHASEEFRINAICEVGELFELGIQLSYLLLLLGLLGAGSFFVIRQVLVRRELDLSAKELQEQVRSGDASAIGLFELGAVMLRRKFYPAAIKYLNQAIQKWDGDDQDLAQVYNALGVSYIREGKVDKGIAQFETAVKLQPGYVTAWNNLGDAYEKKNDSNAALKAFEEALLFDPNNSLARTRRDALKERVKMLKGVPVKSAKQK</sequence>
<feature type="repeat" description="TPR" evidence="3">
    <location>
        <begin position="250"/>
        <end position="283"/>
    </location>
</feature>
<dbReference type="EnsemblPlants" id="Kaladp0043s0011.1.v1.1">
    <property type="protein sequence ID" value="Kaladp0043s0011.1.v1.1"/>
    <property type="gene ID" value="Kaladp0043s0011.v1.1"/>
</dbReference>
<dbReference type="PROSITE" id="PS50293">
    <property type="entry name" value="TPR_REGION"/>
    <property type="match status" value="1"/>
</dbReference>
<evidence type="ECO:0000256" key="1">
    <source>
        <dbReference type="ARBA" id="ARBA00022737"/>
    </source>
</evidence>
<dbReference type="GO" id="GO:0006620">
    <property type="term" value="P:post-translational protein targeting to endoplasmic reticulum membrane"/>
    <property type="evidence" value="ECO:0007669"/>
    <property type="project" value="TreeGrafter"/>
</dbReference>
<dbReference type="InterPro" id="IPR011990">
    <property type="entry name" value="TPR-like_helical_dom_sf"/>
</dbReference>
<organism evidence="5 6">
    <name type="scientific">Kalanchoe fedtschenkoi</name>
    <name type="common">Lavender scallops</name>
    <name type="synonym">South American air plant</name>
    <dbReference type="NCBI Taxonomy" id="63787"/>
    <lineage>
        <taxon>Eukaryota</taxon>
        <taxon>Viridiplantae</taxon>
        <taxon>Streptophyta</taxon>
        <taxon>Embryophyta</taxon>
        <taxon>Tracheophyta</taxon>
        <taxon>Spermatophyta</taxon>
        <taxon>Magnoliopsida</taxon>
        <taxon>eudicotyledons</taxon>
        <taxon>Gunneridae</taxon>
        <taxon>Pentapetalae</taxon>
        <taxon>Saxifragales</taxon>
        <taxon>Crassulaceae</taxon>
        <taxon>Kalanchoe</taxon>
    </lineage>
</organism>
<evidence type="ECO:0000313" key="5">
    <source>
        <dbReference type="EnsemblPlants" id="Kaladp0043s0011.1.v1.1"/>
    </source>
</evidence>
<dbReference type="InterPro" id="IPR019734">
    <property type="entry name" value="TPR_rpt"/>
</dbReference>
<reference evidence="5" key="1">
    <citation type="submission" date="2021-01" db="UniProtKB">
        <authorList>
            <consortium name="EnsemblPlants"/>
        </authorList>
    </citation>
    <scope>IDENTIFICATION</scope>
</reference>
<keyword evidence="1" id="KW-0677">Repeat</keyword>
<evidence type="ECO:0000256" key="2">
    <source>
        <dbReference type="ARBA" id="ARBA00022803"/>
    </source>
</evidence>
<protein>
    <submittedName>
        <fullName evidence="5">Uncharacterized protein</fullName>
    </submittedName>
</protein>
<evidence type="ECO:0000256" key="3">
    <source>
        <dbReference type="PROSITE-ProRule" id="PRU00339"/>
    </source>
</evidence>
<evidence type="ECO:0000256" key="4">
    <source>
        <dbReference type="SAM" id="Phobius"/>
    </source>
</evidence>
<name>A0A7N0ZVW1_KALFE</name>
<dbReference type="PROSITE" id="PS50005">
    <property type="entry name" value="TPR"/>
    <property type="match status" value="2"/>
</dbReference>
<dbReference type="Gene3D" id="1.25.40.10">
    <property type="entry name" value="Tetratricopeptide repeat domain"/>
    <property type="match status" value="1"/>
</dbReference>
<evidence type="ECO:0000313" key="6">
    <source>
        <dbReference type="Proteomes" id="UP000594263"/>
    </source>
</evidence>
<keyword evidence="4" id="KW-0472">Membrane</keyword>
<feature type="transmembrane region" description="Helical" evidence="4">
    <location>
        <begin position="167"/>
        <end position="185"/>
    </location>
</feature>
<feature type="repeat" description="TPR" evidence="3">
    <location>
        <begin position="284"/>
        <end position="317"/>
    </location>
</feature>
<dbReference type="GO" id="GO:0048564">
    <property type="term" value="P:photosystem I assembly"/>
    <property type="evidence" value="ECO:0007669"/>
    <property type="project" value="EnsemblPlants"/>
</dbReference>
<dbReference type="GO" id="GO:0072380">
    <property type="term" value="C:TRC complex"/>
    <property type="evidence" value="ECO:0007669"/>
    <property type="project" value="TreeGrafter"/>
</dbReference>
<dbReference type="Gramene" id="Kaladp0043s0011.1.v1.1">
    <property type="protein sequence ID" value="Kaladp0043s0011.1.v1.1"/>
    <property type="gene ID" value="Kaladp0043s0011.v1.1"/>
</dbReference>
<keyword evidence="4" id="KW-0812">Transmembrane</keyword>
<dbReference type="PANTHER" id="PTHR45831">
    <property type="entry name" value="LD24721P"/>
    <property type="match status" value="1"/>
</dbReference>